<organism evidence="3 4">
    <name type="scientific">Hallella mizrahii</name>
    <dbReference type="NCBI Taxonomy" id="2606637"/>
    <lineage>
        <taxon>Bacteria</taxon>
        <taxon>Pseudomonadati</taxon>
        <taxon>Bacteroidota</taxon>
        <taxon>Bacteroidia</taxon>
        <taxon>Bacteroidales</taxon>
        <taxon>Prevotellaceae</taxon>
        <taxon>Hallella</taxon>
    </lineage>
</organism>
<name>A0A7K0KIH9_9BACT</name>
<dbReference type="InterPro" id="IPR050791">
    <property type="entry name" value="Aldo-Keto_reductase"/>
</dbReference>
<feature type="domain" description="NADP-dependent oxidoreductase" evidence="2">
    <location>
        <begin position="14"/>
        <end position="304"/>
    </location>
</feature>
<dbReference type="InterPro" id="IPR036812">
    <property type="entry name" value="NAD(P)_OxRdtase_dom_sf"/>
</dbReference>
<dbReference type="GO" id="GO:0016491">
    <property type="term" value="F:oxidoreductase activity"/>
    <property type="evidence" value="ECO:0007669"/>
    <property type="project" value="UniProtKB-KW"/>
</dbReference>
<dbReference type="RefSeq" id="WP_154534856.1">
    <property type="nucleotide sequence ID" value="NZ_VUNG01000033.1"/>
</dbReference>
<dbReference type="PANTHER" id="PTHR43625">
    <property type="entry name" value="AFLATOXIN B1 ALDEHYDE REDUCTASE"/>
    <property type="match status" value="1"/>
</dbReference>
<dbReference type="InterPro" id="IPR023210">
    <property type="entry name" value="NADP_OxRdtase_dom"/>
</dbReference>
<dbReference type="Pfam" id="PF00248">
    <property type="entry name" value="Aldo_ket_red"/>
    <property type="match status" value="1"/>
</dbReference>
<dbReference type="Proteomes" id="UP000438914">
    <property type="component" value="Unassembled WGS sequence"/>
</dbReference>
<dbReference type="AlphaFoldDB" id="A0A7K0KIH9"/>
<evidence type="ECO:0000259" key="2">
    <source>
        <dbReference type="Pfam" id="PF00248"/>
    </source>
</evidence>
<accession>A0A7K0KIH9</accession>
<evidence type="ECO:0000313" key="3">
    <source>
        <dbReference type="EMBL" id="MST85270.1"/>
    </source>
</evidence>
<gene>
    <name evidence="3" type="ORF">FYJ73_11440</name>
</gene>
<reference evidence="3 4" key="1">
    <citation type="submission" date="2019-08" db="EMBL/GenBank/DDBJ databases">
        <title>In-depth cultivation of the pig gut microbiome towards novel bacterial diversity and tailored functional studies.</title>
        <authorList>
            <person name="Wylensek D."/>
            <person name="Hitch T.C.A."/>
            <person name="Clavel T."/>
        </authorList>
    </citation>
    <scope>NUCLEOTIDE SEQUENCE [LARGE SCALE GENOMIC DNA]</scope>
    <source>
        <strain evidence="3 4">LKV-178-WT-2A</strain>
    </source>
</reference>
<sequence length="338" mass="38673">MKIRRLGNLEVSAIGMGCMGFTHAYGTCPDEKEGIRLVHKAFELGCNFFDTAEMYSYFENEEFVGKALKELPRQQVIISDKFWPEKLSGHTFEEDKLSETGIRKTLEGQLRRLQTDYIDLYTEHQMREGNEEEVAYVMGKLIKEGKIRAWGQSSPNVEQIRKAHAVTPITAIQSEYSMMARQWEKDVLPLCEELCIGFVAFSPMANGFLSGKYTAQTEFKGDDLRTVISRFDKENMQRNQPLLDLINRYANEKHCTPAQISLAWDMMAYDELVPISGMRREERVIENLGAADVELTTNEYRALTAELDKLTVYGDRNGLNKLVSVPESTKDQGEVYKK</sequence>
<keyword evidence="4" id="KW-1185">Reference proteome</keyword>
<dbReference type="PANTHER" id="PTHR43625:SF77">
    <property type="entry name" value="ALDO-KETO REDUCTASE"/>
    <property type="match status" value="1"/>
</dbReference>
<dbReference type="GO" id="GO:0005737">
    <property type="term" value="C:cytoplasm"/>
    <property type="evidence" value="ECO:0007669"/>
    <property type="project" value="TreeGrafter"/>
</dbReference>
<dbReference type="SUPFAM" id="SSF51430">
    <property type="entry name" value="NAD(P)-linked oxidoreductase"/>
    <property type="match status" value="1"/>
</dbReference>
<protein>
    <submittedName>
        <fullName evidence="3">Aldo/keto reductase</fullName>
    </submittedName>
</protein>
<dbReference type="EMBL" id="VUNG01000033">
    <property type="protein sequence ID" value="MST85270.1"/>
    <property type="molecule type" value="Genomic_DNA"/>
</dbReference>
<dbReference type="Gene3D" id="3.20.20.100">
    <property type="entry name" value="NADP-dependent oxidoreductase domain"/>
    <property type="match status" value="1"/>
</dbReference>
<proteinExistence type="predicted"/>
<evidence type="ECO:0000313" key="4">
    <source>
        <dbReference type="Proteomes" id="UP000438914"/>
    </source>
</evidence>
<comment type="caution">
    <text evidence="3">The sequence shown here is derived from an EMBL/GenBank/DDBJ whole genome shotgun (WGS) entry which is preliminary data.</text>
</comment>
<evidence type="ECO:0000256" key="1">
    <source>
        <dbReference type="ARBA" id="ARBA00023002"/>
    </source>
</evidence>
<keyword evidence="1" id="KW-0560">Oxidoreductase</keyword>